<dbReference type="GO" id="GO:0008270">
    <property type="term" value="F:zinc ion binding"/>
    <property type="evidence" value="ECO:0007669"/>
    <property type="project" value="InterPro"/>
</dbReference>
<dbReference type="AlphaFoldDB" id="A0A1Z3HGP5"/>
<gene>
    <name evidence="3" type="ORF">XM38_003780</name>
</gene>
<dbReference type="OrthoDB" id="9802901at2"/>
<dbReference type="InterPro" id="IPR003615">
    <property type="entry name" value="HNH_nuc"/>
</dbReference>
<feature type="region of interest" description="Disordered" evidence="1">
    <location>
        <begin position="68"/>
        <end position="93"/>
    </location>
</feature>
<name>A0A1Z3HGP5_9CYAN</name>
<evidence type="ECO:0000256" key="1">
    <source>
        <dbReference type="SAM" id="MobiDB-lite"/>
    </source>
</evidence>
<accession>A0A1Z3HGP5</accession>
<protein>
    <recommendedName>
        <fullName evidence="2">HNH nuclease domain-containing protein</fullName>
    </recommendedName>
</protein>
<dbReference type="Pfam" id="PF01844">
    <property type="entry name" value="HNH"/>
    <property type="match status" value="1"/>
</dbReference>
<evidence type="ECO:0000259" key="2">
    <source>
        <dbReference type="SMART" id="SM00507"/>
    </source>
</evidence>
<dbReference type="GO" id="GO:0004519">
    <property type="term" value="F:endonuclease activity"/>
    <property type="evidence" value="ECO:0007669"/>
    <property type="project" value="InterPro"/>
</dbReference>
<dbReference type="Proteomes" id="UP000191901">
    <property type="component" value="Chromosome"/>
</dbReference>
<keyword evidence="4" id="KW-1185">Reference proteome</keyword>
<sequence>MNPLYAAVAERANHRCEYCQAPEVVFSFPFEVEHSVPLARQGPHDKTNLALAYRSCNLRKGLRISGTTSGGRVLSKYPPHYPTTLPSGKPLRV</sequence>
<evidence type="ECO:0000313" key="4">
    <source>
        <dbReference type="Proteomes" id="UP000191901"/>
    </source>
</evidence>
<proteinExistence type="predicted"/>
<dbReference type="RefSeq" id="WP_088428929.1">
    <property type="nucleotide sequence ID" value="NZ_CP021983.2"/>
</dbReference>
<dbReference type="Gene3D" id="1.10.30.50">
    <property type="match status" value="1"/>
</dbReference>
<dbReference type="CDD" id="cd00085">
    <property type="entry name" value="HNHc"/>
    <property type="match status" value="1"/>
</dbReference>
<organism evidence="3 4">
    <name type="scientific">Halomicronema hongdechloris C2206</name>
    <dbReference type="NCBI Taxonomy" id="1641165"/>
    <lineage>
        <taxon>Bacteria</taxon>
        <taxon>Bacillati</taxon>
        <taxon>Cyanobacteriota</taxon>
        <taxon>Cyanophyceae</taxon>
        <taxon>Nodosilineales</taxon>
        <taxon>Nodosilineaceae</taxon>
        <taxon>Halomicronema</taxon>
    </lineage>
</organism>
<reference evidence="3 4" key="1">
    <citation type="journal article" date="2016" name="Biochim. Biophys. Acta">
        <title>Characterization of red-shifted phycobilisomes isolated from the chlorophyll f-containing cyanobacterium Halomicronema hongdechloris.</title>
        <authorList>
            <person name="Li Y."/>
            <person name="Lin Y."/>
            <person name="Garvey C.J."/>
            <person name="Birch D."/>
            <person name="Corkery R.W."/>
            <person name="Loughlin P.C."/>
            <person name="Scheer H."/>
            <person name="Willows R.D."/>
            <person name="Chen M."/>
        </authorList>
    </citation>
    <scope>NUCLEOTIDE SEQUENCE [LARGE SCALE GENOMIC DNA]</scope>
    <source>
        <strain evidence="3 4">C2206</strain>
    </source>
</reference>
<dbReference type="InterPro" id="IPR002711">
    <property type="entry name" value="HNH"/>
</dbReference>
<dbReference type="EMBL" id="CP021983">
    <property type="protein sequence ID" value="ASC69451.1"/>
    <property type="molecule type" value="Genomic_DNA"/>
</dbReference>
<dbReference type="SMART" id="SM00507">
    <property type="entry name" value="HNHc"/>
    <property type="match status" value="1"/>
</dbReference>
<dbReference type="GO" id="GO:0003676">
    <property type="term" value="F:nucleic acid binding"/>
    <property type="evidence" value="ECO:0007669"/>
    <property type="project" value="InterPro"/>
</dbReference>
<evidence type="ECO:0000313" key="3">
    <source>
        <dbReference type="EMBL" id="ASC69451.1"/>
    </source>
</evidence>
<dbReference type="KEGG" id="hhg:XM38_003780"/>
<feature type="domain" description="HNH nuclease" evidence="2">
    <location>
        <begin position="3"/>
        <end position="58"/>
    </location>
</feature>